<feature type="transmembrane region" description="Helical" evidence="2">
    <location>
        <begin position="29"/>
        <end position="51"/>
    </location>
</feature>
<dbReference type="Proteomes" id="UP001239795">
    <property type="component" value="Unassembled WGS sequence"/>
</dbReference>
<comment type="caution">
    <text evidence="3">The sequence shown here is derived from an EMBL/GenBank/DDBJ whole genome shotgun (WGS) entry which is preliminary data.</text>
</comment>
<organism evidence="3 4">
    <name type="scientific">Colletotrichum melonis</name>
    <dbReference type="NCBI Taxonomy" id="1209925"/>
    <lineage>
        <taxon>Eukaryota</taxon>
        <taxon>Fungi</taxon>
        <taxon>Dikarya</taxon>
        <taxon>Ascomycota</taxon>
        <taxon>Pezizomycotina</taxon>
        <taxon>Sordariomycetes</taxon>
        <taxon>Hypocreomycetidae</taxon>
        <taxon>Glomerellales</taxon>
        <taxon>Glomerellaceae</taxon>
        <taxon>Colletotrichum</taxon>
        <taxon>Colletotrichum acutatum species complex</taxon>
    </lineage>
</organism>
<feature type="transmembrane region" description="Helical" evidence="2">
    <location>
        <begin position="148"/>
        <end position="167"/>
    </location>
</feature>
<feature type="transmembrane region" description="Helical" evidence="2">
    <location>
        <begin position="589"/>
        <end position="612"/>
    </location>
</feature>
<evidence type="ECO:0000256" key="2">
    <source>
        <dbReference type="SAM" id="Phobius"/>
    </source>
</evidence>
<feature type="transmembrane region" description="Helical" evidence="2">
    <location>
        <begin position="537"/>
        <end position="562"/>
    </location>
</feature>
<keyword evidence="4" id="KW-1185">Reference proteome</keyword>
<dbReference type="AlphaFoldDB" id="A0AAI9TUW3"/>
<keyword evidence="2" id="KW-0472">Membrane</keyword>
<feature type="transmembrane region" description="Helical" evidence="2">
    <location>
        <begin position="375"/>
        <end position="394"/>
    </location>
</feature>
<keyword evidence="2" id="KW-1133">Transmembrane helix</keyword>
<evidence type="ECO:0000256" key="1">
    <source>
        <dbReference type="SAM" id="MobiDB-lite"/>
    </source>
</evidence>
<feature type="transmembrane region" description="Helical" evidence="2">
    <location>
        <begin position="204"/>
        <end position="227"/>
    </location>
</feature>
<sequence>MTTNVCPFNVSCEGPSNWESNSDITGSGVLIGFVGTAYIVFFLILVHYFVAYNPEDPPPRRNIPTARLVRSTAQRALVGTGNATNTSFGSTYWVPNPIDVRFLEWIRLTTKYLLETCRITLPSVGKSRSKRVQLGFNKAILKLCDVQLITGTSILAGGFICLDNALLANHWQVIVYLAWFSCVTHLSGLTVLRRYLQNESWARYIRLALMLVLLLVLVVAVTPTAFFNWATGEKKESEEGLDSWTPAICFFHLKCALHLYHDMRAQTGVPPFTQTPAFVEMLMSQSFIVVGFVVRTFKLSTRLSEALHRTVFVPLNRLFRQYLQQLEVSLNGQSYVASEAAAESARHGLVMRPVLAAVLLFRTQVDLFNSMLGEIFWVWVILLWGTSKLTIAILNERWDANEKGDDSQTTQWQFGQVLPVLLLAAPLTTFFGPLVSKTDPIDCRVHDTHEPTASHHNLSPAHNTNDSSEESLNSIAMPSSSTIETSPERQQPTAGIIDDEGSTERVDDQPRMSLAYVVSEGQIYEVQWMLPYFFSSLLVVGIHFVFLFRYATEIYLCLYLYIHGLSYRDPVWLYPYWSPMDYMFNEGGVFYLTVLSYFFTGHATILVGLTVSDWTRRPTGTLCYCFRFGLFWLLSTLLHGLYASFTYQFTYRDDSDFVSRIQLVIFVTVGFYGLYVMACLFVRYRSRRKGRAGVDSRSGMEACETML</sequence>
<evidence type="ECO:0008006" key="5">
    <source>
        <dbReference type="Google" id="ProtNLM"/>
    </source>
</evidence>
<feature type="compositionally biased region" description="Polar residues" evidence="1">
    <location>
        <begin position="454"/>
        <end position="493"/>
    </location>
</feature>
<proteinExistence type="predicted"/>
<evidence type="ECO:0000313" key="4">
    <source>
        <dbReference type="Proteomes" id="UP001239795"/>
    </source>
</evidence>
<evidence type="ECO:0000313" key="3">
    <source>
        <dbReference type="EMBL" id="KAK1446187.1"/>
    </source>
</evidence>
<accession>A0AAI9TUW3</accession>
<gene>
    <name evidence="3" type="ORF">CMEL01_10430</name>
</gene>
<reference evidence="3 4" key="1">
    <citation type="submission" date="2016-10" db="EMBL/GenBank/DDBJ databases">
        <title>The genome sequence of Colletotrichum fioriniae PJ7.</title>
        <authorList>
            <person name="Baroncelli R."/>
        </authorList>
    </citation>
    <scope>NUCLEOTIDE SEQUENCE [LARGE SCALE GENOMIC DNA]</scope>
    <source>
        <strain evidence="3">Col 31</strain>
    </source>
</reference>
<feature type="transmembrane region" description="Helical" evidence="2">
    <location>
        <begin position="624"/>
        <end position="643"/>
    </location>
</feature>
<feature type="transmembrane region" description="Helical" evidence="2">
    <location>
        <begin position="414"/>
        <end position="435"/>
    </location>
</feature>
<feature type="transmembrane region" description="Helical" evidence="2">
    <location>
        <begin position="173"/>
        <end position="192"/>
    </location>
</feature>
<feature type="region of interest" description="Disordered" evidence="1">
    <location>
        <begin position="446"/>
        <end position="506"/>
    </location>
</feature>
<feature type="transmembrane region" description="Helical" evidence="2">
    <location>
        <begin position="277"/>
        <end position="294"/>
    </location>
</feature>
<protein>
    <recommendedName>
        <fullName evidence="5">Transmembrane protein</fullName>
    </recommendedName>
</protein>
<name>A0AAI9TUW3_9PEZI</name>
<dbReference type="PANTHER" id="PTHR37577:SF1">
    <property type="entry name" value="INTEGRAL MEMBRANE PROTEIN"/>
    <property type="match status" value="1"/>
</dbReference>
<dbReference type="PANTHER" id="PTHR37577">
    <property type="entry name" value="INTEGRAL MEMBRANE PROTEIN"/>
    <property type="match status" value="1"/>
</dbReference>
<feature type="transmembrane region" description="Helical" evidence="2">
    <location>
        <begin position="663"/>
        <end position="682"/>
    </location>
</feature>
<dbReference type="InterPro" id="IPR053018">
    <property type="entry name" value="Elsinochrome_Biosynth-Asso"/>
</dbReference>
<dbReference type="EMBL" id="MLGG01000090">
    <property type="protein sequence ID" value="KAK1446187.1"/>
    <property type="molecule type" value="Genomic_DNA"/>
</dbReference>
<keyword evidence="2" id="KW-0812">Transmembrane</keyword>